<protein>
    <submittedName>
        <fullName evidence="2">Methyltransferase</fullName>
    </submittedName>
</protein>
<organism evidence="1 2">
    <name type="scientific">Syphacia muris</name>
    <dbReference type="NCBI Taxonomy" id="451379"/>
    <lineage>
        <taxon>Eukaryota</taxon>
        <taxon>Metazoa</taxon>
        <taxon>Ecdysozoa</taxon>
        <taxon>Nematoda</taxon>
        <taxon>Chromadorea</taxon>
        <taxon>Rhabditida</taxon>
        <taxon>Spirurina</taxon>
        <taxon>Oxyuridomorpha</taxon>
        <taxon>Oxyuroidea</taxon>
        <taxon>Oxyuridae</taxon>
        <taxon>Syphacia</taxon>
    </lineage>
</organism>
<accession>A0A0N5AUJ0</accession>
<evidence type="ECO:0000313" key="2">
    <source>
        <dbReference type="WBParaSite" id="SMUV_0000852701-mRNA-1"/>
    </source>
</evidence>
<proteinExistence type="predicted"/>
<reference evidence="2" key="1">
    <citation type="submission" date="2017-02" db="UniProtKB">
        <authorList>
            <consortium name="WormBaseParasite"/>
        </authorList>
    </citation>
    <scope>IDENTIFICATION</scope>
</reference>
<dbReference type="AlphaFoldDB" id="A0A0N5AUJ0"/>
<sequence length="187" mass="21225">MFAEQFPTHLITCAIRDDSTLDFEIPKNVRVIKINELKDLESKGPFDAIILKELTKEIPDLEALFKTLRTMFENAKMIILARPKNPPLPLPEICLPLWAKLAFARDDIKNAAGYTTVSFSASIPCTIHKFKWESVLFSGCYPVVKSSSKCTREVITNFCKARPPNIHFEEKISMFLLTSSKPDEETS</sequence>
<dbReference type="WBParaSite" id="SMUV_0000852701-mRNA-1">
    <property type="protein sequence ID" value="SMUV_0000852701-mRNA-1"/>
    <property type="gene ID" value="SMUV_0000852701"/>
</dbReference>
<name>A0A0N5AUJ0_9BILA</name>
<keyword evidence="1" id="KW-1185">Reference proteome</keyword>
<dbReference type="Proteomes" id="UP000046393">
    <property type="component" value="Unplaced"/>
</dbReference>
<evidence type="ECO:0000313" key="1">
    <source>
        <dbReference type="Proteomes" id="UP000046393"/>
    </source>
</evidence>